<dbReference type="EMBL" id="BLLF01000013">
    <property type="protein sequence ID" value="GFH05917.1"/>
    <property type="molecule type" value="Genomic_DNA"/>
</dbReference>
<name>A0A699Y6X3_HAELA</name>
<accession>A0A699Y6X3</accession>
<protein>
    <submittedName>
        <fullName evidence="2">Uncharacterized protein</fullName>
    </submittedName>
</protein>
<evidence type="ECO:0000313" key="2">
    <source>
        <dbReference type="EMBL" id="GFH05917.1"/>
    </source>
</evidence>
<reference evidence="2 3" key="1">
    <citation type="submission" date="2020-02" db="EMBL/GenBank/DDBJ databases">
        <title>Draft genome sequence of Haematococcus lacustris strain NIES-144.</title>
        <authorList>
            <person name="Morimoto D."/>
            <person name="Nakagawa S."/>
            <person name="Yoshida T."/>
            <person name="Sawayama S."/>
        </authorList>
    </citation>
    <scope>NUCLEOTIDE SEQUENCE [LARGE SCALE GENOMIC DNA]</scope>
    <source>
        <strain evidence="2 3">NIES-144</strain>
    </source>
</reference>
<keyword evidence="3" id="KW-1185">Reference proteome</keyword>
<evidence type="ECO:0000313" key="3">
    <source>
        <dbReference type="Proteomes" id="UP000485058"/>
    </source>
</evidence>
<feature type="region of interest" description="Disordered" evidence="1">
    <location>
        <begin position="1"/>
        <end position="24"/>
    </location>
</feature>
<dbReference type="AlphaFoldDB" id="A0A699Y6X3"/>
<organism evidence="2 3">
    <name type="scientific">Haematococcus lacustris</name>
    <name type="common">Green alga</name>
    <name type="synonym">Haematococcus pluvialis</name>
    <dbReference type="NCBI Taxonomy" id="44745"/>
    <lineage>
        <taxon>Eukaryota</taxon>
        <taxon>Viridiplantae</taxon>
        <taxon>Chlorophyta</taxon>
        <taxon>core chlorophytes</taxon>
        <taxon>Chlorophyceae</taxon>
        <taxon>CS clade</taxon>
        <taxon>Chlamydomonadales</taxon>
        <taxon>Haematococcaceae</taxon>
        <taxon>Haematococcus</taxon>
    </lineage>
</organism>
<gene>
    <name evidence="2" type="ORF">HaLaN_00460</name>
</gene>
<evidence type="ECO:0000256" key="1">
    <source>
        <dbReference type="SAM" id="MobiDB-lite"/>
    </source>
</evidence>
<sequence length="470" mass="49560">MVDEFRTSRVSSAYSNPSEALPGQPPESFRWCGLASVGAPFTSLQLSNLTQANLPVGPVLQAPLSFFTAAAFIVDFVRVALGFRGTRLLLQDVTLLLPADELGLSRCPAYCGDPLTLSAVQMVWWSAMAADPSLAAAWCSPLHIFEVANVSNASILVQQLRPGRVTYEWQNTLLVSVEQQRPSSTLLVHDTGVLRLNGLGAAVFPVQSILRSGSTVGMNDLRPSPFEAPSSRRVLAMDQTTKADISTIMALQRDTVITGNPYQPQALLLDLAAAPTRLGLTLPGGQLTLSNLVLGNAAPLLSSLVCGAAAQQQGVACNPASLNSTADPEASSRAVWQATRLGVLGAEPPLTPLCSPALADALGGLTSLLWFFHSPRTSPLAQQPPLAGQPSLASAPLVLLNVTILLPDLEAQAIREVAAGGSTRVNLRPDTLELLRAQLAGQQVRPASWPPGGLVFPTFSWSVPLQPGVM</sequence>
<feature type="compositionally biased region" description="Polar residues" evidence="1">
    <location>
        <begin position="8"/>
        <end position="18"/>
    </location>
</feature>
<dbReference type="Proteomes" id="UP000485058">
    <property type="component" value="Unassembled WGS sequence"/>
</dbReference>
<comment type="caution">
    <text evidence="2">The sequence shown here is derived from an EMBL/GenBank/DDBJ whole genome shotgun (WGS) entry which is preliminary data.</text>
</comment>
<proteinExistence type="predicted"/>